<evidence type="ECO:0000256" key="4">
    <source>
        <dbReference type="ARBA" id="ARBA00022692"/>
    </source>
</evidence>
<evidence type="ECO:0000256" key="3">
    <source>
        <dbReference type="ARBA" id="ARBA00020827"/>
    </source>
</evidence>
<comment type="subcellular location">
    <subcellularLocation>
        <location evidence="1">Endoplasmic reticulum membrane</location>
        <topology evidence="1">Multi-pass membrane protein</topology>
    </subcellularLocation>
</comment>
<dbReference type="GO" id="GO:0000045">
    <property type="term" value="P:autophagosome assembly"/>
    <property type="evidence" value="ECO:0007669"/>
    <property type="project" value="TreeGrafter"/>
</dbReference>
<evidence type="ECO:0000256" key="7">
    <source>
        <dbReference type="ARBA" id="ARBA00023136"/>
    </source>
</evidence>
<accession>A0A0V0QE27</accession>
<dbReference type="EMBL" id="LDAU01000189">
    <property type="protein sequence ID" value="KRX00460.1"/>
    <property type="molecule type" value="Genomic_DNA"/>
</dbReference>
<dbReference type="InterPro" id="IPR029008">
    <property type="entry name" value="EMC6-like"/>
</dbReference>
<keyword evidence="11" id="KW-1185">Reference proteome</keyword>
<keyword evidence="5" id="KW-0256">Endoplasmic reticulum</keyword>
<dbReference type="GO" id="GO:0034975">
    <property type="term" value="P:protein folding in endoplasmic reticulum"/>
    <property type="evidence" value="ECO:0007669"/>
    <property type="project" value="TreeGrafter"/>
</dbReference>
<evidence type="ECO:0000256" key="6">
    <source>
        <dbReference type="ARBA" id="ARBA00022989"/>
    </source>
</evidence>
<dbReference type="OrthoDB" id="16510at2759"/>
<organism evidence="10 11">
    <name type="scientific">Pseudocohnilembus persalinus</name>
    <name type="common">Ciliate</name>
    <dbReference type="NCBI Taxonomy" id="266149"/>
    <lineage>
        <taxon>Eukaryota</taxon>
        <taxon>Sar</taxon>
        <taxon>Alveolata</taxon>
        <taxon>Ciliophora</taxon>
        <taxon>Intramacronucleata</taxon>
        <taxon>Oligohymenophorea</taxon>
        <taxon>Scuticociliatia</taxon>
        <taxon>Philasterida</taxon>
        <taxon>Pseudocohnilembidae</taxon>
        <taxon>Pseudocohnilembus</taxon>
    </lineage>
</organism>
<evidence type="ECO:0000256" key="1">
    <source>
        <dbReference type="ARBA" id="ARBA00004477"/>
    </source>
</evidence>
<proteinExistence type="inferred from homology"/>
<dbReference type="InParanoid" id="A0A0V0QE27"/>
<dbReference type="PANTHER" id="PTHR20994:SF0">
    <property type="entry name" value="ER MEMBRANE PROTEIN COMPLEX SUBUNIT 6"/>
    <property type="match status" value="1"/>
</dbReference>
<dbReference type="Pfam" id="PF07019">
    <property type="entry name" value="EMC6"/>
    <property type="match status" value="1"/>
</dbReference>
<reference evidence="10 11" key="1">
    <citation type="journal article" date="2015" name="Sci. Rep.">
        <title>Genome of the facultative scuticociliatosis pathogen Pseudocohnilembus persalinus provides insight into its virulence through horizontal gene transfer.</title>
        <authorList>
            <person name="Xiong J."/>
            <person name="Wang G."/>
            <person name="Cheng J."/>
            <person name="Tian M."/>
            <person name="Pan X."/>
            <person name="Warren A."/>
            <person name="Jiang C."/>
            <person name="Yuan D."/>
            <person name="Miao W."/>
        </authorList>
    </citation>
    <scope>NUCLEOTIDE SEQUENCE [LARGE SCALE GENOMIC DNA]</scope>
    <source>
        <strain evidence="10">36N120E</strain>
    </source>
</reference>
<dbReference type="InterPro" id="IPR008504">
    <property type="entry name" value="Emc6"/>
</dbReference>
<evidence type="ECO:0000256" key="9">
    <source>
        <dbReference type="SAM" id="Phobius"/>
    </source>
</evidence>
<dbReference type="PANTHER" id="PTHR20994">
    <property type="entry name" value="ER MEMBRANE PROTEIN COMPLEX SUBUNIT 6"/>
    <property type="match status" value="1"/>
</dbReference>
<dbReference type="AlphaFoldDB" id="A0A0V0QE27"/>
<dbReference type="FunCoup" id="A0A0V0QE27">
    <property type="interactions" value="115"/>
</dbReference>
<sequence>MPPKRTVTIPSQQQPLQQQQQNQSKKINDDDTKELQDETFKVNDWAMNKNKKLLQNIRTYGALNSGILAGLFGMSGGIGFIFYFLFFFLVSGVILYKGKFQLHKYFINSSDALVGGIGEDLTLFLMIWVITHNLVNIL</sequence>
<gene>
    <name evidence="10" type="ORF">PPERSA_03193</name>
</gene>
<evidence type="ECO:0000313" key="10">
    <source>
        <dbReference type="EMBL" id="KRX00460.1"/>
    </source>
</evidence>
<evidence type="ECO:0000256" key="8">
    <source>
        <dbReference type="SAM" id="MobiDB-lite"/>
    </source>
</evidence>
<feature type="compositionally biased region" description="Low complexity" evidence="8">
    <location>
        <begin position="12"/>
        <end position="23"/>
    </location>
</feature>
<keyword evidence="6 9" id="KW-1133">Transmembrane helix</keyword>
<comment type="caution">
    <text evidence="10">The sequence shown here is derived from an EMBL/GenBank/DDBJ whole genome shotgun (WGS) entry which is preliminary data.</text>
</comment>
<feature type="transmembrane region" description="Helical" evidence="9">
    <location>
        <begin position="110"/>
        <end position="130"/>
    </location>
</feature>
<feature type="region of interest" description="Disordered" evidence="8">
    <location>
        <begin position="1"/>
        <end position="34"/>
    </location>
</feature>
<keyword evidence="4 9" id="KW-0812">Transmembrane</keyword>
<evidence type="ECO:0000256" key="5">
    <source>
        <dbReference type="ARBA" id="ARBA00022824"/>
    </source>
</evidence>
<dbReference type="Proteomes" id="UP000054937">
    <property type="component" value="Unassembled WGS sequence"/>
</dbReference>
<evidence type="ECO:0000256" key="2">
    <source>
        <dbReference type="ARBA" id="ARBA00009436"/>
    </source>
</evidence>
<name>A0A0V0QE27_PSEPJ</name>
<comment type="similarity">
    <text evidence="2">Belongs to the EMC6 family.</text>
</comment>
<keyword evidence="7 9" id="KW-0472">Membrane</keyword>
<protein>
    <recommendedName>
        <fullName evidence="3">ER membrane protein complex subunit 6</fullName>
    </recommendedName>
</protein>
<dbReference type="GO" id="GO:0072546">
    <property type="term" value="C:EMC complex"/>
    <property type="evidence" value="ECO:0007669"/>
    <property type="project" value="InterPro"/>
</dbReference>
<evidence type="ECO:0000313" key="11">
    <source>
        <dbReference type="Proteomes" id="UP000054937"/>
    </source>
</evidence>
<dbReference type="OMA" id="CKITITK"/>